<dbReference type="EMBL" id="CP033241">
    <property type="protein sequence ID" value="AZF84365.1"/>
    <property type="molecule type" value="Genomic_DNA"/>
</dbReference>
<dbReference type="EMBL" id="CP033235">
    <property type="protein sequence ID" value="AZF68714.1"/>
    <property type="molecule type" value="Genomic_DNA"/>
</dbReference>
<evidence type="ECO:0000313" key="6">
    <source>
        <dbReference type="EMBL" id="AZF71334.1"/>
    </source>
</evidence>
<reference evidence="16" key="3">
    <citation type="submission" date="2016-04" db="EMBL/GenBank/DDBJ databases">
        <authorList>
            <person name="Shah S.A."/>
            <person name="Garrett R.A."/>
        </authorList>
    </citation>
    <scope>NUCLEOTIDE SEQUENCE [LARGE SCALE GENOMIC DNA]</scope>
    <source>
        <strain evidence="16">ATCC 35091 / DSM 1616 / JCM 8930 / NBRC 15331 / P1</strain>
    </source>
</reference>
<evidence type="ECO:0000313" key="2">
    <source>
        <dbReference type="EMBL" id="AKA74233.1"/>
    </source>
</evidence>
<evidence type="ECO:0000313" key="7">
    <source>
        <dbReference type="EMBL" id="AZF73954.1"/>
    </source>
</evidence>
<evidence type="ECO:0000313" key="12">
    <source>
        <dbReference type="EMBL" id="SAI84600.1"/>
    </source>
</evidence>
<evidence type="ECO:0000313" key="5">
    <source>
        <dbReference type="EMBL" id="AZF68714.1"/>
    </source>
</evidence>
<evidence type="ECO:0000313" key="18">
    <source>
        <dbReference type="Proteomes" id="UP000269431"/>
    </source>
</evidence>
<dbReference type="EMBL" id="CP011056">
    <property type="protein sequence ID" value="AKA76931.1"/>
    <property type="molecule type" value="Genomic_DNA"/>
</dbReference>
<dbReference type="EMBL" id="LT549890">
    <property type="protein sequence ID" value="SAI84600.1"/>
    <property type="molecule type" value="Genomic_DNA"/>
</dbReference>
<dbReference type="OrthoDB" id="376095at2157"/>
<dbReference type="KEGG" id="ssoa:SULA_2023"/>
<dbReference type="Proteomes" id="UP000033106">
    <property type="component" value="Chromosome"/>
</dbReference>
<dbReference type="GeneID" id="15297577"/>
<dbReference type="RefSeq" id="WP_009989222.1">
    <property type="nucleotide sequence ID" value="NZ_CP011055.2"/>
</dbReference>
<evidence type="ECO:0000313" key="16">
    <source>
        <dbReference type="Proteomes" id="UP000076770"/>
    </source>
</evidence>
<dbReference type="EMBL" id="CP033240">
    <property type="protein sequence ID" value="AZF81789.1"/>
    <property type="molecule type" value="Genomic_DNA"/>
</dbReference>
<dbReference type="PATRIC" id="fig|2287.6.peg.2071"/>
<dbReference type="Proteomes" id="UP000033085">
    <property type="component" value="Chromosome"/>
</dbReference>
<dbReference type="Proteomes" id="UP000269431">
    <property type="component" value="Chromosome"/>
</dbReference>
<accession>A0A0E3K662</accession>
<evidence type="ECO:0000313" key="8">
    <source>
        <dbReference type="EMBL" id="AZF76577.1"/>
    </source>
</evidence>
<reference evidence="12" key="2">
    <citation type="submission" date="2016-04" db="EMBL/GenBank/DDBJ databases">
        <authorList>
            <person name="Evans L.H."/>
            <person name="Alamgir A."/>
            <person name="Owens N."/>
            <person name="Weber N.D."/>
            <person name="Virtaneva K."/>
            <person name="Barbian K."/>
            <person name="Babar A."/>
            <person name="Rosenke K."/>
        </authorList>
    </citation>
    <scope>NUCLEOTIDE SEQUENCE</scope>
    <source>
        <strain evidence="12">P1</strain>
    </source>
</reference>
<reference evidence="17 18" key="4">
    <citation type="journal article" date="2018" name="Proc. Natl. Acad. Sci. U.S.A.">
        <title>Nonmutational mechanism of inheritance in the Archaeon Sulfolobus solfataricus.</title>
        <authorList>
            <person name="Payne S."/>
            <person name="McCarthy S."/>
            <person name="Johnson T."/>
            <person name="North E."/>
            <person name="Blum P."/>
        </authorList>
    </citation>
    <scope>NUCLEOTIDE SEQUENCE [LARGE SCALE GENOMIC DNA]</scope>
    <source>
        <strain evidence="6 17">SARC-H</strain>
        <strain evidence="7 21">SARC-I</strain>
        <strain evidence="9 22">SARC-N</strain>
        <strain evidence="10 23">SARC-O</strain>
        <strain evidence="11 18">SUL120</strain>
        <strain evidence="5 19">SULG</strain>
        <strain evidence="8 20">SULM</strain>
    </source>
</reference>
<dbReference type="EMBL" id="CP011055">
    <property type="protein sequence ID" value="AKA74233.1"/>
    <property type="molecule type" value="Genomic_DNA"/>
</dbReference>
<evidence type="ECO:0000313" key="3">
    <source>
        <dbReference type="EMBL" id="AKA76931.1"/>
    </source>
</evidence>
<dbReference type="KEGG" id="ssol:SULB_2024"/>
<evidence type="ECO:0000313" key="4">
    <source>
        <dbReference type="EMBL" id="AKA79623.1"/>
    </source>
</evidence>
<evidence type="ECO:0000313" key="21">
    <source>
        <dbReference type="Proteomes" id="UP000275843"/>
    </source>
</evidence>
<dbReference type="Proteomes" id="UP000273443">
    <property type="component" value="Chromosome"/>
</dbReference>
<dbReference type="Proteomes" id="UP000273194">
    <property type="component" value="Chromosome"/>
</dbReference>
<evidence type="ECO:0000313" key="14">
    <source>
        <dbReference type="Proteomes" id="UP000033085"/>
    </source>
</evidence>
<dbReference type="EMBL" id="CP033238">
    <property type="protein sequence ID" value="AZF76577.1"/>
    <property type="molecule type" value="Genomic_DNA"/>
</dbReference>
<evidence type="ECO:0000313" key="9">
    <source>
        <dbReference type="EMBL" id="AZF79185.1"/>
    </source>
</evidence>
<evidence type="ECO:0000313" key="20">
    <source>
        <dbReference type="Proteomes" id="UP000273443"/>
    </source>
</evidence>
<sequence>MFKRKRTKGENRGEDKENRGTEEENRGNEKRPREDISTTIDHNRVYEEECSELLRQLLNLSSRESALTFELFQLSEEAKVETLRLAGLIANCKYYDKALAEELYKELDILFCKYLERK</sequence>
<dbReference type="KEGG" id="ssof:SULC_2022"/>
<dbReference type="EMBL" id="CP011057">
    <property type="protein sequence ID" value="AKA79623.1"/>
    <property type="molecule type" value="Genomic_DNA"/>
</dbReference>
<dbReference type="Proteomes" id="UP000278715">
    <property type="component" value="Chromosome"/>
</dbReference>
<evidence type="ECO:0000313" key="19">
    <source>
        <dbReference type="Proteomes" id="UP000273194"/>
    </source>
</evidence>
<dbReference type="Proteomes" id="UP000076770">
    <property type="component" value="Chromosome i"/>
</dbReference>
<evidence type="ECO:0000313" key="11">
    <source>
        <dbReference type="EMBL" id="AZF84365.1"/>
    </source>
</evidence>
<evidence type="ECO:0000313" key="15">
    <source>
        <dbReference type="Proteomes" id="UP000033106"/>
    </source>
</evidence>
<evidence type="ECO:0000256" key="1">
    <source>
        <dbReference type="SAM" id="MobiDB-lite"/>
    </source>
</evidence>
<dbReference type="Proteomes" id="UP000275843">
    <property type="component" value="Chromosome"/>
</dbReference>
<organism evidence="2 14">
    <name type="scientific">Saccharolobus solfataricus</name>
    <name type="common">Sulfolobus solfataricus</name>
    <dbReference type="NCBI Taxonomy" id="2287"/>
    <lineage>
        <taxon>Archaea</taxon>
        <taxon>Thermoproteota</taxon>
        <taxon>Thermoprotei</taxon>
        <taxon>Sulfolobales</taxon>
        <taxon>Sulfolobaceae</taxon>
        <taxon>Saccharolobus</taxon>
    </lineage>
</organism>
<protein>
    <submittedName>
        <fullName evidence="2">Uncharacterized protein</fullName>
    </submittedName>
</protein>
<dbReference type="Proteomes" id="UP000267993">
    <property type="component" value="Chromosome"/>
</dbReference>
<evidence type="ECO:0000313" key="10">
    <source>
        <dbReference type="EMBL" id="AZF81789.1"/>
    </source>
</evidence>
<evidence type="ECO:0000313" key="22">
    <source>
        <dbReference type="Proteomes" id="UP000278715"/>
    </source>
</evidence>
<feature type="region of interest" description="Disordered" evidence="1">
    <location>
        <begin position="1"/>
        <end position="38"/>
    </location>
</feature>
<proteinExistence type="predicted"/>
<dbReference type="OMA" id="HKEYNNR"/>
<evidence type="ECO:0000313" key="13">
    <source>
        <dbReference type="Proteomes" id="UP000033057"/>
    </source>
</evidence>
<reference evidence="2" key="5">
    <citation type="submission" date="2018-10" db="EMBL/GenBank/DDBJ databases">
        <authorList>
            <person name="McCarthy S."/>
            <person name="Gradnigo J."/>
            <person name="Johnson T."/>
            <person name="Payne S."/>
            <person name="Lipzen A."/>
            <person name="Schackwitz W."/>
            <person name="Martin J."/>
            <person name="Moriyama E."/>
            <person name="Blum P."/>
        </authorList>
    </citation>
    <scope>NUCLEOTIDE SEQUENCE</scope>
    <source>
        <strain evidence="2">SARC-B</strain>
        <strain evidence="3">SARC-C</strain>
        <strain evidence="4">SULA</strain>
    </source>
</reference>
<dbReference type="EMBL" id="CP033237">
    <property type="protein sequence ID" value="AZF73954.1"/>
    <property type="molecule type" value="Genomic_DNA"/>
</dbReference>
<feature type="compositionally biased region" description="Basic and acidic residues" evidence="1">
    <location>
        <begin position="8"/>
        <end position="38"/>
    </location>
</feature>
<dbReference type="Proteomes" id="UP000033057">
    <property type="component" value="Chromosome"/>
</dbReference>
<name>A0A0E3K662_SACSO</name>
<dbReference type="Proteomes" id="UP000282269">
    <property type="component" value="Chromosome"/>
</dbReference>
<dbReference type="EMBL" id="CP033236">
    <property type="protein sequence ID" value="AZF71334.1"/>
    <property type="molecule type" value="Genomic_DNA"/>
</dbReference>
<gene>
    <name evidence="12" type="ORF">SSOP1_1046</name>
    <name evidence="4" type="ORF">SULA_2023</name>
    <name evidence="2" type="ORF">SULB_2024</name>
    <name evidence="3" type="ORF">SULC_2022</name>
    <name evidence="5" type="ORF">SULG_10190</name>
    <name evidence="6" type="ORF">SULH_10190</name>
    <name evidence="7" type="ORF">SULI_10190</name>
    <name evidence="8" type="ORF">SULM_10180</name>
    <name evidence="9" type="ORF">SULN_10180</name>
    <name evidence="10" type="ORF">SULO_10190</name>
    <name evidence="11" type="ORF">SULZ_10125</name>
</gene>
<evidence type="ECO:0000313" key="17">
    <source>
        <dbReference type="Proteomes" id="UP000267993"/>
    </source>
</evidence>
<dbReference type="AlphaFoldDB" id="A0A0E3K662"/>
<dbReference type="EMBL" id="CP033239">
    <property type="protein sequence ID" value="AZF79185.1"/>
    <property type="molecule type" value="Genomic_DNA"/>
</dbReference>
<evidence type="ECO:0000313" key="23">
    <source>
        <dbReference type="Proteomes" id="UP000282269"/>
    </source>
</evidence>
<reference evidence="13 14" key="1">
    <citation type="journal article" date="2015" name="Genome Announc.">
        <title>Complete Genome Sequence of Sulfolobus solfataricus Strain 98/2 and Evolved Derivatives.</title>
        <authorList>
            <person name="McCarthy S."/>
            <person name="Gradnigo J."/>
            <person name="Johnson T."/>
            <person name="Payne S."/>
            <person name="Lipzen A."/>
            <person name="Martin J."/>
            <person name="Schackwitz W."/>
            <person name="Moriyama E."/>
            <person name="Blum P."/>
        </authorList>
    </citation>
    <scope>NUCLEOTIDE SEQUENCE [LARGE SCALE GENOMIC DNA]</scope>
    <source>
        <strain evidence="13">98/2 SULC</strain>
        <strain evidence="2">SARC-B</strain>
        <strain evidence="3">SARC-C</strain>
        <strain evidence="4 15">SULA</strain>
        <strain evidence="14">SULB</strain>
    </source>
</reference>